<keyword evidence="3" id="KW-1185">Reference proteome</keyword>
<dbReference type="Proteomes" id="UP000807504">
    <property type="component" value="Unassembled WGS sequence"/>
</dbReference>
<dbReference type="AlphaFoldDB" id="A0A8T0FCJ8"/>
<protein>
    <submittedName>
        <fullName evidence="2">Uncharacterized protein</fullName>
    </submittedName>
</protein>
<dbReference type="EMBL" id="JABXBU010000015">
    <property type="protein sequence ID" value="KAF8788052.1"/>
    <property type="molecule type" value="Genomic_DNA"/>
</dbReference>
<name>A0A8T0FCJ8_ARGBR</name>
<reference evidence="2" key="2">
    <citation type="submission" date="2020-06" db="EMBL/GenBank/DDBJ databases">
        <authorList>
            <person name="Sheffer M."/>
        </authorList>
    </citation>
    <scope>NUCLEOTIDE SEQUENCE</scope>
</reference>
<proteinExistence type="predicted"/>
<accession>A0A8T0FCJ8</accession>
<organism evidence="2 3">
    <name type="scientific">Argiope bruennichi</name>
    <name type="common">Wasp spider</name>
    <name type="synonym">Aranea bruennichi</name>
    <dbReference type="NCBI Taxonomy" id="94029"/>
    <lineage>
        <taxon>Eukaryota</taxon>
        <taxon>Metazoa</taxon>
        <taxon>Ecdysozoa</taxon>
        <taxon>Arthropoda</taxon>
        <taxon>Chelicerata</taxon>
        <taxon>Arachnida</taxon>
        <taxon>Araneae</taxon>
        <taxon>Araneomorphae</taxon>
        <taxon>Entelegynae</taxon>
        <taxon>Araneoidea</taxon>
        <taxon>Araneidae</taxon>
        <taxon>Argiope</taxon>
    </lineage>
</organism>
<gene>
    <name evidence="2" type="ORF">HNY73_009588</name>
</gene>
<sequence>MAAPTSHKIYLLFLIGLTFLNLSSPFPTEATSDYQVETSSSLYPSASDADRIAVLSAHHYLFERIRRLPSVDAEDDRPRRTFPEVDSRGFDEDVFDEGFGEWYPMKRF</sequence>
<evidence type="ECO:0000256" key="1">
    <source>
        <dbReference type="SAM" id="SignalP"/>
    </source>
</evidence>
<evidence type="ECO:0000313" key="2">
    <source>
        <dbReference type="EMBL" id="KAF8788052.1"/>
    </source>
</evidence>
<reference evidence="2" key="1">
    <citation type="journal article" date="2020" name="bioRxiv">
        <title>Chromosome-level reference genome of the European wasp spider Argiope bruennichi: a resource for studies on range expansion and evolutionary adaptation.</title>
        <authorList>
            <person name="Sheffer M.M."/>
            <person name="Hoppe A."/>
            <person name="Krehenwinkel H."/>
            <person name="Uhl G."/>
            <person name="Kuss A.W."/>
            <person name="Jensen L."/>
            <person name="Jensen C."/>
            <person name="Gillespie R.G."/>
            <person name="Hoff K.J."/>
            <person name="Prost S."/>
        </authorList>
    </citation>
    <scope>NUCLEOTIDE SEQUENCE</scope>
</reference>
<feature type="signal peptide" evidence="1">
    <location>
        <begin position="1"/>
        <end position="25"/>
    </location>
</feature>
<feature type="chain" id="PRO_5035920781" evidence="1">
    <location>
        <begin position="26"/>
        <end position="108"/>
    </location>
</feature>
<comment type="caution">
    <text evidence="2">The sequence shown here is derived from an EMBL/GenBank/DDBJ whole genome shotgun (WGS) entry which is preliminary data.</text>
</comment>
<evidence type="ECO:0000313" key="3">
    <source>
        <dbReference type="Proteomes" id="UP000807504"/>
    </source>
</evidence>
<keyword evidence="1" id="KW-0732">Signal</keyword>